<dbReference type="AlphaFoldDB" id="A0A1G4Q8L3"/>
<comment type="subcellular location">
    <subcellularLocation>
        <location evidence="1 8">Cell outer membrane</location>
        <topology evidence="1 8">Multi-pass membrane protein</topology>
    </subcellularLocation>
</comment>
<dbReference type="PROSITE" id="PS52016">
    <property type="entry name" value="TONB_DEPENDENT_REC_3"/>
    <property type="match status" value="1"/>
</dbReference>
<dbReference type="EMBL" id="FMTS01000001">
    <property type="protein sequence ID" value="SCW40944.1"/>
    <property type="molecule type" value="Genomic_DNA"/>
</dbReference>
<organism evidence="14 15">
    <name type="scientific">Asticcacaulis taihuensis</name>
    <dbReference type="NCBI Taxonomy" id="260084"/>
    <lineage>
        <taxon>Bacteria</taxon>
        <taxon>Pseudomonadati</taxon>
        <taxon>Pseudomonadota</taxon>
        <taxon>Alphaproteobacteria</taxon>
        <taxon>Caulobacterales</taxon>
        <taxon>Caulobacteraceae</taxon>
        <taxon>Asticcacaulis</taxon>
    </lineage>
</organism>
<keyword evidence="5 9" id="KW-0798">TonB box</keyword>
<dbReference type="InterPro" id="IPR036942">
    <property type="entry name" value="Beta-barrel_TonB_sf"/>
</dbReference>
<evidence type="ECO:0000256" key="8">
    <source>
        <dbReference type="PROSITE-ProRule" id="PRU01360"/>
    </source>
</evidence>
<keyword evidence="2 8" id="KW-0813">Transport</keyword>
<evidence type="ECO:0000256" key="10">
    <source>
        <dbReference type="SAM" id="MobiDB-lite"/>
    </source>
</evidence>
<evidence type="ECO:0000259" key="12">
    <source>
        <dbReference type="Pfam" id="PF00593"/>
    </source>
</evidence>
<keyword evidence="7 8" id="KW-0998">Cell outer membrane</keyword>
<evidence type="ECO:0000256" key="11">
    <source>
        <dbReference type="SAM" id="SignalP"/>
    </source>
</evidence>
<feature type="region of interest" description="Disordered" evidence="10">
    <location>
        <begin position="33"/>
        <end position="54"/>
    </location>
</feature>
<dbReference type="Gene3D" id="2.170.130.10">
    <property type="entry name" value="TonB-dependent receptor, plug domain"/>
    <property type="match status" value="1"/>
</dbReference>
<evidence type="ECO:0000256" key="4">
    <source>
        <dbReference type="ARBA" id="ARBA00022692"/>
    </source>
</evidence>
<dbReference type="InterPro" id="IPR000531">
    <property type="entry name" value="Beta-barrel_TonB"/>
</dbReference>
<comment type="similarity">
    <text evidence="8 9">Belongs to the TonB-dependent receptor family.</text>
</comment>
<evidence type="ECO:0000256" key="2">
    <source>
        <dbReference type="ARBA" id="ARBA00022448"/>
    </source>
</evidence>
<dbReference type="STRING" id="260084.SAMN02927928_1013"/>
<gene>
    <name evidence="14" type="ORF">SAMN02927928_1013</name>
</gene>
<dbReference type="RefSeq" id="WP_090644397.1">
    <property type="nucleotide sequence ID" value="NZ_CBCRYE010000001.1"/>
</dbReference>
<evidence type="ECO:0000256" key="3">
    <source>
        <dbReference type="ARBA" id="ARBA00022452"/>
    </source>
</evidence>
<evidence type="ECO:0000259" key="13">
    <source>
        <dbReference type="Pfam" id="PF07715"/>
    </source>
</evidence>
<keyword evidence="3 8" id="KW-1134">Transmembrane beta strand</keyword>
<dbReference type="PANTHER" id="PTHR47234:SF2">
    <property type="entry name" value="TONB-DEPENDENT RECEPTOR"/>
    <property type="match status" value="1"/>
</dbReference>
<name>A0A1G4Q8L3_9CAUL</name>
<evidence type="ECO:0000313" key="15">
    <source>
        <dbReference type="Proteomes" id="UP000199150"/>
    </source>
</evidence>
<evidence type="ECO:0000256" key="7">
    <source>
        <dbReference type="ARBA" id="ARBA00023237"/>
    </source>
</evidence>
<feature type="chain" id="PRO_5011465787" evidence="11">
    <location>
        <begin position="30"/>
        <end position="1006"/>
    </location>
</feature>
<sequence>MSKSTNLTRKWLLAGTILTTLAVGLPAIAQETTPPAEDTTAAPAAPEAAPADDNTTEIVVTGSRIRKSEFNSAAPVQVITAEKSSMSGMIDAAQILQSSSIASGSGQINNTFTGYVVDGGAGINTLSLRGLGAQRTLVLINGRRMPPAGVGGTVGPVDLNFIPQSMVSRYEILKDGASSIYGSDAVAGVVNIITTKNFDGFHIEASGLKSEKDGADSYTASAMYGKTFDKGGILISGEYFEQQELTYRDRPGLACPQLLRYSTADGSRADRIDPRTGEFKCYNASGVWGSAIIDNFSPLIGSSPSADFYFYAPNHTNGPLNNYVLYDGTASTVVWENDNPDPALDTTAISPVKRVSLFAQGQWRPDWLNGAELYTELMFGERKSSQRTWAQLFPYYSSHSSVNPLPHTPNADFPEAAYDYYGFGPAQPYAQPITIFESDASQKVDLGRFLGGVRGTLSSWNWDAYASYSKSVGKYDNTAIYADRVNWGTGFDQVNFVEIDECGAGAPAGCVPLNLFSPDAQSTGKLTQAEYDYYFTVDHGKTDYSQFTAEATATGDIMQLPAGALGAAFGISFRKDEINDVPGELARNGNSYNRTSAGITKGDDQLKEVYGELEVPIVRGKFLFEDLTLNLSGRYSDYDSVGSANTYKVGFNWALDNIFRVRGTAGTSFRAPALYELYLNDQTSYLSQSQVDPCINYDKIGADGEYAVNATIRANCAADGVAGDYTGAGSSAVLTTGGGLYLKPETSYATTLGFVLTPPDTGFKFAMDVWKTKISDQITSNGAAVVGACYGSVQFRSQPGFCDKFVRDLDPTSTTFNQILTIDASYRNIPTEETAGIDFTVSYEHEFNFGKLTSDAQFSWYKYYKSQQYEGAVIDDYVGTIGNPNWVGDVQTKFTHKDWQVAWTFNYTGAASNLGWYGEVGHNAANTYTYKASVPPFVTHDLEVRYRGKSFDVIAGINNVLDEYAPVIGDGLYSGSASRLGNYPFSSQYYSGLIGRQFYLNVSKDF</sequence>
<keyword evidence="11" id="KW-0732">Signal</keyword>
<keyword evidence="4 8" id="KW-0812">Transmembrane</keyword>
<feature type="domain" description="TonB-dependent receptor-like beta-barrel" evidence="12">
    <location>
        <begin position="408"/>
        <end position="960"/>
    </location>
</feature>
<dbReference type="Gene3D" id="2.40.170.20">
    <property type="entry name" value="TonB-dependent receptor, beta-barrel domain"/>
    <property type="match status" value="1"/>
</dbReference>
<evidence type="ECO:0000256" key="5">
    <source>
        <dbReference type="ARBA" id="ARBA00023077"/>
    </source>
</evidence>
<reference evidence="15" key="1">
    <citation type="submission" date="2016-10" db="EMBL/GenBank/DDBJ databases">
        <authorList>
            <person name="Varghese N."/>
            <person name="Submissions S."/>
        </authorList>
    </citation>
    <scope>NUCLEOTIDE SEQUENCE [LARGE SCALE GENOMIC DNA]</scope>
    <source>
        <strain evidence="15">CGMCC 1.3431</strain>
    </source>
</reference>
<dbReference type="InterPro" id="IPR012910">
    <property type="entry name" value="Plug_dom"/>
</dbReference>
<dbReference type="OrthoDB" id="7515717at2"/>
<evidence type="ECO:0000256" key="6">
    <source>
        <dbReference type="ARBA" id="ARBA00023136"/>
    </source>
</evidence>
<dbReference type="SUPFAM" id="SSF56935">
    <property type="entry name" value="Porins"/>
    <property type="match status" value="1"/>
</dbReference>
<dbReference type="GO" id="GO:0009279">
    <property type="term" value="C:cell outer membrane"/>
    <property type="evidence" value="ECO:0007669"/>
    <property type="project" value="UniProtKB-SubCell"/>
</dbReference>
<feature type="compositionally biased region" description="Low complexity" evidence="10">
    <location>
        <begin position="33"/>
        <end position="53"/>
    </location>
</feature>
<dbReference type="Pfam" id="PF00593">
    <property type="entry name" value="TonB_dep_Rec_b-barrel"/>
    <property type="match status" value="1"/>
</dbReference>
<keyword evidence="6 8" id="KW-0472">Membrane</keyword>
<evidence type="ECO:0000256" key="9">
    <source>
        <dbReference type="RuleBase" id="RU003357"/>
    </source>
</evidence>
<accession>A0A1G4Q8L3</accession>
<dbReference type="InterPro" id="IPR037066">
    <property type="entry name" value="Plug_dom_sf"/>
</dbReference>
<feature type="domain" description="TonB-dependent receptor plug" evidence="13">
    <location>
        <begin position="71"/>
        <end position="189"/>
    </location>
</feature>
<proteinExistence type="inferred from homology"/>
<dbReference type="Proteomes" id="UP000199150">
    <property type="component" value="Unassembled WGS sequence"/>
</dbReference>
<keyword evidence="15" id="KW-1185">Reference proteome</keyword>
<dbReference type="InterPro" id="IPR039426">
    <property type="entry name" value="TonB-dep_rcpt-like"/>
</dbReference>
<feature type="signal peptide" evidence="11">
    <location>
        <begin position="1"/>
        <end position="29"/>
    </location>
</feature>
<evidence type="ECO:0000256" key="1">
    <source>
        <dbReference type="ARBA" id="ARBA00004571"/>
    </source>
</evidence>
<dbReference type="PANTHER" id="PTHR47234">
    <property type="match status" value="1"/>
</dbReference>
<evidence type="ECO:0000313" key="14">
    <source>
        <dbReference type="EMBL" id="SCW40944.1"/>
    </source>
</evidence>
<protein>
    <submittedName>
        <fullName evidence="14">Iron complex outermembrane recepter protein</fullName>
    </submittedName>
</protein>
<dbReference type="Pfam" id="PF07715">
    <property type="entry name" value="Plug"/>
    <property type="match status" value="1"/>
</dbReference>